<organism evidence="1 2">
    <name type="scientific">Porites lobata</name>
    <dbReference type="NCBI Taxonomy" id="104759"/>
    <lineage>
        <taxon>Eukaryota</taxon>
        <taxon>Metazoa</taxon>
        <taxon>Cnidaria</taxon>
        <taxon>Anthozoa</taxon>
        <taxon>Hexacorallia</taxon>
        <taxon>Scleractinia</taxon>
        <taxon>Fungiina</taxon>
        <taxon>Poritidae</taxon>
        <taxon>Porites</taxon>
    </lineage>
</organism>
<proteinExistence type="predicted"/>
<dbReference type="PANTHER" id="PTHR31751">
    <property type="entry name" value="SI:CH211-108C17.2-RELATED-RELATED"/>
    <property type="match status" value="1"/>
</dbReference>
<gene>
    <name evidence="1" type="ORF">PLOB_00048530</name>
</gene>
<name>A0ABN8PUW8_9CNID</name>
<protein>
    <recommendedName>
        <fullName evidence="3">Transposase</fullName>
    </recommendedName>
</protein>
<accession>A0ABN8PUW8</accession>
<dbReference type="PANTHER" id="PTHR31751:SF42">
    <property type="entry name" value="PROTEIN CBG10204"/>
    <property type="match status" value="1"/>
</dbReference>
<evidence type="ECO:0008006" key="3">
    <source>
        <dbReference type="Google" id="ProtNLM"/>
    </source>
</evidence>
<comment type="caution">
    <text evidence="1">The sequence shown here is derived from an EMBL/GenBank/DDBJ whole genome shotgun (WGS) entry which is preliminary data.</text>
</comment>
<dbReference type="Proteomes" id="UP001159405">
    <property type="component" value="Unassembled WGS sequence"/>
</dbReference>
<keyword evidence="2" id="KW-1185">Reference proteome</keyword>
<reference evidence="1 2" key="1">
    <citation type="submission" date="2022-05" db="EMBL/GenBank/DDBJ databases">
        <authorList>
            <consortium name="Genoscope - CEA"/>
            <person name="William W."/>
        </authorList>
    </citation>
    <scope>NUCLEOTIDE SEQUENCE [LARGE SCALE GENOMIC DNA]</scope>
</reference>
<sequence>MLAKLKAIQDGIIIAGDGRHDSTGHTLSEWIKPCERHLHWSATSTFNGSGRVILAKFKGFLNHVINNHSGFRTLVYETLCEALSNKALVRGIKQASPHAQTSCLECFHSVLNHFAPKMIVYSYVGMYKWHILAAVHFNFNLHREVKSREKDGV</sequence>
<dbReference type="EMBL" id="CALNXK010000091">
    <property type="protein sequence ID" value="CAH3151327.1"/>
    <property type="molecule type" value="Genomic_DNA"/>
</dbReference>
<evidence type="ECO:0000313" key="2">
    <source>
        <dbReference type="Proteomes" id="UP001159405"/>
    </source>
</evidence>
<evidence type="ECO:0000313" key="1">
    <source>
        <dbReference type="EMBL" id="CAH3151327.1"/>
    </source>
</evidence>